<feature type="domain" description="RNA polymerase sigma-70 region 2" evidence="5">
    <location>
        <begin position="29"/>
        <end position="94"/>
    </location>
</feature>
<dbReference type="PANTHER" id="PTHR43133">
    <property type="entry name" value="RNA POLYMERASE ECF-TYPE SIGMA FACTO"/>
    <property type="match status" value="1"/>
</dbReference>
<evidence type="ECO:0000256" key="4">
    <source>
        <dbReference type="ARBA" id="ARBA00023163"/>
    </source>
</evidence>
<evidence type="ECO:0000256" key="1">
    <source>
        <dbReference type="ARBA" id="ARBA00023015"/>
    </source>
</evidence>
<dbReference type="EMBL" id="JBHUIT010000031">
    <property type="protein sequence ID" value="MFD2257506.1"/>
    <property type="molecule type" value="Genomic_DNA"/>
</dbReference>
<dbReference type="NCBIfam" id="TIGR02937">
    <property type="entry name" value="sigma70-ECF"/>
    <property type="match status" value="1"/>
</dbReference>
<keyword evidence="3" id="KW-0238">DNA-binding</keyword>
<dbReference type="InterPro" id="IPR007627">
    <property type="entry name" value="RNA_pol_sigma70_r2"/>
</dbReference>
<evidence type="ECO:0000313" key="6">
    <source>
        <dbReference type="EMBL" id="MFD2257506.1"/>
    </source>
</evidence>
<accession>A0ABW5DBR1</accession>
<dbReference type="Gene3D" id="1.10.1740.10">
    <property type="match status" value="1"/>
</dbReference>
<protein>
    <submittedName>
        <fullName evidence="6">RNA polymerase sigma factor</fullName>
    </submittedName>
</protein>
<name>A0ABW5DBR1_9BACT</name>
<dbReference type="PANTHER" id="PTHR43133:SF8">
    <property type="entry name" value="RNA POLYMERASE SIGMA FACTOR HI_1459-RELATED"/>
    <property type="match status" value="1"/>
</dbReference>
<keyword evidence="1" id="KW-0805">Transcription regulation</keyword>
<dbReference type="Pfam" id="PF04542">
    <property type="entry name" value="Sigma70_r2"/>
    <property type="match status" value="1"/>
</dbReference>
<dbReference type="RefSeq" id="WP_386820809.1">
    <property type="nucleotide sequence ID" value="NZ_JBHUIT010000031.1"/>
</dbReference>
<keyword evidence="2" id="KW-0731">Sigma factor</keyword>
<dbReference type="InterPro" id="IPR014284">
    <property type="entry name" value="RNA_pol_sigma-70_dom"/>
</dbReference>
<reference evidence="7" key="1">
    <citation type="journal article" date="2019" name="Int. J. Syst. Evol. Microbiol.">
        <title>The Global Catalogue of Microorganisms (GCM) 10K type strain sequencing project: providing services to taxonomists for standard genome sequencing and annotation.</title>
        <authorList>
            <consortium name="The Broad Institute Genomics Platform"/>
            <consortium name="The Broad Institute Genome Sequencing Center for Infectious Disease"/>
            <person name="Wu L."/>
            <person name="Ma J."/>
        </authorList>
    </citation>
    <scope>NUCLEOTIDE SEQUENCE [LARGE SCALE GENOMIC DNA]</scope>
    <source>
        <strain evidence="7">CGMCC 4.7106</strain>
    </source>
</reference>
<dbReference type="Proteomes" id="UP001597375">
    <property type="component" value="Unassembled WGS sequence"/>
</dbReference>
<gene>
    <name evidence="6" type="ORF">ACFSSA_12560</name>
</gene>
<evidence type="ECO:0000313" key="7">
    <source>
        <dbReference type="Proteomes" id="UP001597375"/>
    </source>
</evidence>
<evidence type="ECO:0000256" key="2">
    <source>
        <dbReference type="ARBA" id="ARBA00023082"/>
    </source>
</evidence>
<evidence type="ECO:0000256" key="3">
    <source>
        <dbReference type="ARBA" id="ARBA00023125"/>
    </source>
</evidence>
<dbReference type="SUPFAM" id="SSF88946">
    <property type="entry name" value="Sigma2 domain of RNA polymerase sigma factors"/>
    <property type="match status" value="1"/>
</dbReference>
<evidence type="ECO:0000259" key="5">
    <source>
        <dbReference type="Pfam" id="PF04542"/>
    </source>
</evidence>
<sequence>MSESKNTSYTLLRRAVDTADQDAWVELEEHYRRFIFYVLHGLNVHKDDIDDISQQVLISLTKDLPKYDREKSRFRTWLSTMIRNLAIDHFRKTKSQMRRIQGMGEAVVFENMGKESDLDAHIEKEWSVYIVEQAMERIRTLFKGQAMEVFELSMEDIPASEIAERTGLAVSSVYTLKKRVKKALYLEIQELTANLEP</sequence>
<organism evidence="6 7">
    <name type="scientific">Luteolibacter algae</name>
    <dbReference type="NCBI Taxonomy" id="454151"/>
    <lineage>
        <taxon>Bacteria</taxon>
        <taxon>Pseudomonadati</taxon>
        <taxon>Verrucomicrobiota</taxon>
        <taxon>Verrucomicrobiia</taxon>
        <taxon>Verrucomicrobiales</taxon>
        <taxon>Verrucomicrobiaceae</taxon>
        <taxon>Luteolibacter</taxon>
    </lineage>
</organism>
<dbReference type="InterPro" id="IPR013325">
    <property type="entry name" value="RNA_pol_sigma_r2"/>
</dbReference>
<proteinExistence type="predicted"/>
<keyword evidence="7" id="KW-1185">Reference proteome</keyword>
<comment type="caution">
    <text evidence="6">The sequence shown here is derived from an EMBL/GenBank/DDBJ whole genome shotgun (WGS) entry which is preliminary data.</text>
</comment>
<dbReference type="InterPro" id="IPR039425">
    <property type="entry name" value="RNA_pol_sigma-70-like"/>
</dbReference>
<keyword evidence="4" id="KW-0804">Transcription</keyword>